<accession>A0ABT3WYQ1</accession>
<dbReference type="RefSeq" id="WP_267151056.1">
    <property type="nucleotide sequence ID" value="NZ_JAPMLT010000003.1"/>
</dbReference>
<evidence type="ECO:0000313" key="2">
    <source>
        <dbReference type="Proteomes" id="UP001208017"/>
    </source>
</evidence>
<evidence type="ECO:0000313" key="1">
    <source>
        <dbReference type="EMBL" id="MCX7569803.1"/>
    </source>
</evidence>
<sequence>MATLSYNATIHIHPRGQRAIQVATACVEFINRQLVLTDIRTPDGMCWEGPVEPDDLGRMLVTDYLIILEGGRTYRVSSTEMSDRWYVRMVKE</sequence>
<dbReference type="Proteomes" id="UP001208017">
    <property type="component" value="Unassembled WGS sequence"/>
</dbReference>
<name>A0ABT3WYQ1_9BACL</name>
<keyword evidence="2" id="KW-1185">Reference proteome</keyword>
<gene>
    <name evidence="1" type="ORF">OS242_07480</name>
</gene>
<proteinExistence type="predicted"/>
<comment type="caution">
    <text evidence="1">The sequence shown here is derived from an EMBL/GenBank/DDBJ whole genome shotgun (WGS) entry which is preliminary data.</text>
</comment>
<reference evidence="1 2" key="1">
    <citation type="submission" date="2022-11" db="EMBL/GenBank/DDBJ databases">
        <title>Study of microbial diversity in lake waters.</title>
        <authorList>
            <person name="Zhang J."/>
        </authorList>
    </citation>
    <scope>NUCLEOTIDE SEQUENCE [LARGE SCALE GENOMIC DNA]</scope>
    <source>
        <strain evidence="1 2">DT12</strain>
    </source>
</reference>
<organism evidence="1 2">
    <name type="scientific">Tumebacillus lacus</name>
    <dbReference type="NCBI Taxonomy" id="2995335"/>
    <lineage>
        <taxon>Bacteria</taxon>
        <taxon>Bacillati</taxon>
        <taxon>Bacillota</taxon>
        <taxon>Bacilli</taxon>
        <taxon>Bacillales</taxon>
        <taxon>Alicyclobacillaceae</taxon>
        <taxon>Tumebacillus</taxon>
    </lineage>
</organism>
<protein>
    <submittedName>
        <fullName evidence="1">Uncharacterized protein</fullName>
    </submittedName>
</protein>
<dbReference type="EMBL" id="JAPMLT010000003">
    <property type="protein sequence ID" value="MCX7569803.1"/>
    <property type="molecule type" value="Genomic_DNA"/>
</dbReference>